<keyword evidence="3" id="KW-0812">Transmembrane</keyword>
<dbReference type="InterPro" id="IPR013083">
    <property type="entry name" value="Znf_RING/FYVE/PHD"/>
</dbReference>
<proteinExistence type="inferred from homology"/>
<evidence type="ECO:0000256" key="9">
    <source>
        <dbReference type="PROSITE-ProRule" id="PRU00175"/>
    </source>
</evidence>
<organism evidence="12 13">
    <name type="scientific">Dioscorea cayennensis subsp. rotundata</name>
    <name type="common">White Guinea yam</name>
    <name type="synonym">Dioscorea rotundata</name>
    <dbReference type="NCBI Taxonomy" id="55577"/>
    <lineage>
        <taxon>Eukaryota</taxon>
        <taxon>Viridiplantae</taxon>
        <taxon>Streptophyta</taxon>
        <taxon>Embryophyta</taxon>
        <taxon>Tracheophyta</taxon>
        <taxon>Spermatophyta</taxon>
        <taxon>Magnoliopsida</taxon>
        <taxon>Liliopsida</taxon>
        <taxon>Dioscoreales</taxon>
        <taxon>Dioscoreaceae</taxon>
        <taxon>Dioscorea</taxon>
    </lineage>
</organism>
<evidence type="ECO:0000313" key="13">
    <source>
        <dbReference type="RefSeq" id="XP_039125683.1"/>
    </source>
</evidence>
<dbReference type="Gene3D" id="3.30.40.10">
    <property type="entry name" value="Zinc/RING finger domain, C3HC4 (zinc finger)"/>
    <property type="match status" value="1"/>
</dbReference>
<dbReference type="InterPro" id="IPR044602">
    <property type="entry name" value="ATL10/ATL72-79-like"/>
</dbReference>
<evidence type="ECO:0000259" key="11">
    <source>
        <dbReference type="PROSITE" id="PS50089"/>
    </source>
</evidence>
<evidence type="ECO:0000256" key="6">
    <source>
        <dbReference type="ARBA" id="ARBA00022989"/>
    </source>
</evidence>
<name>A0AB40BFC1_DIOCR</name>
<evidence type="ECO:0000256" key="5">
    <source>
        <dbReference type="ARBA" id="ARBA00022833"/>
    </source>
</evidence>
<reference evidence="13" key="1">
    <citation type="submission" date="2025-08" db="UniProtKB">
        <authorList>
            <consortium name="RefSeq"/>
        </authorList>
    </citation>
    <scope>IDENTIFICATION</scope>
</reference>
<evidence type="ECO:0000256" key="3">
    <source>
        <dbReference type="ARBA" id="ARBA00022692"/>
    </source>
</evidence>
<feature type="signal peptide" evidence="10">
    <location>
        <begin position="1"/>
        <end position="15"/>
    </location>
</feature>
<evidence type="ECO:0000256" key="2">
    <source>
        <dbReference type="ARBA" id="ARBA00022679"/>
    </source>
</evidence>
<keyword evidence="2" id="KW-0808">Transferase</keyword>
<keyword evidence="6" id="KW-1133">Transmembrane helix</keyword>
<comment type="subcellular location">
    <subcellularLocation>
        <location evidence="1">Membrane</location>
        <topology evidence="1">Single-pass membrane protein</topology>
    </subcellularLocation>
</comment>
<dbReference type="CDD" id="cd16461">
    <property type="entry name" value="RING-H2_EL5-like"/>
    <property type="match status" value="1"/>
</dbReference>
<evidence type="ECO:0000256" key="4">
    <source>
        <dbReference type="ARBA" id="ARBA00022723"/>
    </source>
</evidence>
<evidence type="ECO:0000313" key="12">
    <source>
        <dbReference type="Proteomes" id="UP001515500"/>
    </source>
</evidence>
<evidence type="ECO:0000256" key="8">
    <source>
        <dbReference type="ARBA" id="ARBA00024209"/>
    </source>
</evidence>
<keyword evidence="4" id="KW-0479">Metal-binding</keyword>
<dbReference type="SUPFAM" id="SSF57850">
    <property type="entry name" value="RING/U-box"/>
    <property type="match status" value="1"/>
</dbReference>
<keyword evidence="5" id="KW-0862">Zinc</keyword>
<dbReference type="Proteomes" id="UP001515500">
    <property type="component" value="Chromosome 5"/>
</dbReference>
<protein>
    <submittedName>
        <fullName evidence="13">RING-H2 finger protein ATL78-like</fullName>
    </submittedName>
</protein>
<dbReference type="GO" id="GO:0016567">
    <property type="term" value="P:protein ubiquitination"/>
    <property type="evidence" value="ECO:0007669"/>
    <property type="project" value="InterPro"/>
</dbReference>
<evidence type="ECO:0000256" key="7">
    <source>
        <dbReference type="ARBA" id="ARBA00023136"/>
    </source>
</evidence>
<dbReference type="GO" id="GO:0016740">
    <property type="term" value="F:transferase activity"/>
    <property type="evidence" value="ECO:0007669"/>
    <property type="project" value="UniProtKB-KW"/>
</dbReference>
<keyword evidence="9" id="KW-0863">Zinc-finger</keyword>
<dbReference type="PANTHER" id="PTHR46905">
    <property type="entry name" value="RING-H2 FINGER PROTEIN ATL78"/>
    <property type="match status" value="1"/>
</dbReference>
<accession>A0AB40BFC1</accession>
<evidence type="ECO:0000256" key="1">
    <source>
        <dbReference type="ARBA" id="ARBA00004167"/>
    </source>
</evidence>
<feature type="domain" description="RING-type" evidence="11">
    <location>
        <begin position="68"/>
        <end position="110"/>
    </location>
</feature>
<dbReference type="SMART" id="SM00184">
    <property type="entry name" value="RING"/>
    <property type="match status" value="1"/>
</dbReference>
<comment type="similarity">
    <text evidence="8">Belongs to the RING-type zinc finger family. ATL subfamily.</text>
</comment>
<sequence length="160" mass="17296">MILSVLLCAVLCGLGINSIVRCAFRCSTNDVDPIPQVQPTRVRRKAVRALPVLVFSNLIELPGGNAECAICLSEFVAGERVRVLPKCNHGFHVKCIDRWLMGSSSCPTCRQCLFPFKTKVAGCAVEDARAGSMVTPPQPLPPAVELVLPLEAEGFVSSFR</sequence>
<dbReference type="GeneID" id="120261766"/>
<dbReference type="Pfam" id="PF13639">
    <property type="entry name" value="zf-RING_2"/>
    <property type="match status" value="1"/>
</dbReference>
<gene>
    <name evidence="13" type="primary">LOC120261766</name>
</gene>
<dbReference type="GO" id="GO:0016020">
    <property type="term" value="C:membrane"/>
    <property type="evidence" value="ECO:0007669"/>
    <property type="project" value="UniProtKB-SubCell"/>
</dbReference>
<keyword evidence="10" id="KW-0732">Signal</keyword>
<keyword evidence="12" id="KW-1185">Reference proteome</keyword>
<keyword evidence="7" id="KW-0472">Membrane</keyword>
<dbReference type="PANTHER" id="PTHR46905:SF7">
    <property type="entry name" value="RING-H2 FINGER PROTEIN ATL78"/>
    <property type="match status" value="1"/>
</dbReference>
<dbReference type="InterPro" id="IPR001841">
    <property type="entry name" value="Znf_RING"/>
</dbReference>
<dbReference type="RefSeq" id="XP_039125683.1">
    <property type="nucleotide sequence ID" value="XM_039269749.1"/>
</dbReference>
<feature type="chain" id="PRO_5044257135" evidence="10">
    <location>
        <begin position="16"/>
        <end position="160"/>
    </location>
</feature>
<dbReference type="AlphaFoldDB" id="A0AB40BFC1"/>
<dbReference type="PROSITE" id="PS50089">
    <property type="entry name" value="ZF_RING_2"/>
    <property type="match status" value="1"/>
</dbReference>
<dbReference type="GO" id="GO:0008270">
    <property type="term" value="F:zinc ion binding"/>
    <property type="evidence" value="ECO:0007669"/>
    <property type="project" value="UniProtKB-KW"/>
</dbReference>
<evidence type="ECO:0000256" key="10">
    <source>
        <dbReference type="SAM" id="SignalP"/>
    </source>
</evidence>